<dbReference type="EMBL" id="VCBC01000009">
    <property type="protein sequence ID" value="TLU64781.1"/>
    <property type="molecule type" value="Genomic_DNA"/>
</dbReference>
<dbReference type="Gene3D" id="3.40.50.150">
    <property type="entry name" value="Vaccinia Virus protein VP39"/>
    <property type="match status" value="1"/>
</dbReference>
<organism evidence="2 3">
    <name type="scientific">Thalassotalea litorea</name>
    <dbReference type="NCBI Taxonomy" id="2020715"/>
    <lineage>
        <taxon>Bacteria</taxon>
        <taxon>Pseudomonadati</taxon>
        <taxon>Pseudomonadota</taxon>
        <taxon>Gammaproteobacteria</taxon>
        <taxon>Alteromonadales</taxon>
        <taxon>Colwelliaceae</taxon>
        <taxon>Thalassotalea</taxon>
    </lineage>
</organism>
<comment type="caution">
    <text evidence="2">The sequence shown here is derived from an EMBL/GenBank/DDBJ whole genome shotgun (WGS) entry which is preliminary data.</text>
</comment>
<accession>A0A5R9IND9</accession>
<evidence type="ECO:0000313" key="2">
    <source>
        <dbReference type="EMBL" id="TLU64781.1"/>
    </source>
</evidence>
<gene>
    <name evidence="2" type="ORF">FE810_09965</name>
</gene>
<protein>
    <submittedName>
        <fullName evidence="2">Class I SAM-dependent methyltransferase</fullName>
    </submittedName>
</protein>
<dbReference type="OrthoDB" id="9772751at2"/>
<keyword evidence="2" id="KW-0489">Methyltransferase</keyword>
<keyword evidence="3" id="KW-1185">Reference proteome</keyword>
<reference evidence="2 3" key="1">
    <citation type="submission" date="2019-05" db="EMBL/GenBank/DDBJ databases">
        <title>Genome sequences of Thalassotalea litorea 1K03283.</title>
        <authorList>
            <person name="Zhang D."/>
        </authorList>
    </citation>
    <scope>NUCLEOTIDE SEQUENCE [LARGE SCALE GENOMIC DNA]</scope>
    <source>
        <strain evidence="2 3">MCCC 1K03283</strain>
    </source>
</reference>
<dbReference type="Pfam" id="PF08241">
    <property type="entry name" value="Methyltransf_11"/>
    <property type="match status" value="1"/>
</dbReference>
<dbReference type="GO" id="GO:0008757">
    <property type="term" value="F:S-adenosylmethionine-dependent methyltransferase activity"/>
    <property type="evidence" value="ECO:0007669"/>
    <property type="project" value="InterPro"/>
</dbReference>
<evidence type="ECO:0000313" key="3">
    <source>
        <dbReference type="Proteomes" id="UP000307790"/>
    </source>
</evidence>
<proteinExistence type="predicted"/>
<keyword evidence="2" id="KW-0808">Transferase</keyword>
<dbReference type="GO" id="GO:0032259">
    <property type="term" value="P:methylation"/>
    <property type="evidence" value="ECO:0007669"/>
    <property type="project" value="UniProtKB-KW"/>
</dbReference>
<dbReference type="Proteomes" id="UP000307790">
    <property type="component" value="Unassembled WGS sequence"/>
</dbReference>
<dbReference type="CDD" id="cd02440">
    <property type="entry name" value="AdoMet_MTases"/>
    <property type="match status" value="1"/>
</dbReference>
<dbReference type="AlphaFoldDB" id="A0A5R9IND9"/>
<sequence length="270" mass="30845">MNLSYQGIFEQRGQLYQQAMSRFPNARDEEFNHLLKQLPVNANQHVADLPAGGGYLSQYLHESLDQENISYTAIETSQTFFDFCPQDDNRHRILCPLNHISLADQSQDSFYSLAGMHHTFDRLPIYQEIYRVLKPGGKGVIADVLQGCATGKFLNEFVHRFNSIGHHGMFLDDRDFTAIEAAGLDVIAHKKERYHWRFKSLEDMARYCQMLFGLDLASLDEIVDGIGSYLGYQVKHGEVLMNWSLLFITVKRPESLPIRIATSPGLEARL</sequence>
<dbReference type="SUPFAM" id="SSF53335">
    <property type="entry name" value="S-adenosyl-L-methionine-dependent methyltransferases"/>
    <property type="match status" value="1"/>
</dbReference>
<dbReference type="InterPro" id="IPR013216">
    <property type="entry name" value="Methyltransf_11"/>
</dbReference>
<name>A0A5R9IND9_9GAMM</name>
<dbReference type="InterPro" id="IPR029063">
    <property type="entry name" value="SAM-dependent_MTases_sf"/>
</dbReference>
<dbReference type="RefSeq" id="WP_138319917.1">
    <property type="nucleotide sequence ID" value="NZ_VCBC01000009.1"/>
</dbReference>
<evidence type="ECO:0000259" key="1">
    <source>
        <dbReference type="Pfam" id="PF08241"/>
    </source>
</evidence>
<feature type="domain" description="Methyltransferase type 11" evidence="1">
    <location>
        <begin position="49"/>
        <end position="140"/>
    </location>
</feature>